<sequence>MAKESISYSVELTSFDKPCLWPVTEENSFLDRFYINFYCTNRLIQHGKPTSKSSIDEFSSFSSNTVHGTLLIPWDKLRSYLEPTITTTDVIEKFKYFQETFSSVPMPTELLNLLIPYLCKFAREMMKGYEGYEGIWYIDVNLRVTTRVDCDNNGDHKDDDCVMETMSEAHDSSSSWMDEDCDCESVDENY</sequence>
<protein>
    <submittedName>
        <fullName evidence="1">Uncharacterized protein</fullName>
    </submittedName>
</protein>
<name>A0ABU6VPG5_9FABA</name>
<evidence type="ECO:0000313" key="1">
    <source>
        <dbReference type="EMBL" id="MED6174266.1"/>
    </source>
</evidence>
<evidence type="ECO:0000313" key="2">
    <source>
        <dbReference type="Proteomes" id="UP001341840"/>
    </source>
</evidence>
<comment type="caution">
    <text evidence="1">The sequence shown here is derived from an EMBL/GenBank/DDBJ whole genome shotgun (WGS) entry which is preliminary data.</text>
</comment>
<gene>
    <name evidence="1" type="ORF">PIB30_067481</name>
</gene>
<dbReference type="Proteomes" id="UP001341840">
    <property type="component" value="Unassembled WGS sequence"/>
</dbReference>
<dbReference type="EMBL" id="JASCZI010151740">
    <property type="protein sequence ID" value="MED6174266.1"/>
    <property type="molecule type" value="Genomic_DNA"/>
</dbReference>
<keyword evidence="2" id="KW-1185">Reference proteome</keyword>
<proteinExistence type="predicted"/>
<accession>A0ABU6VPG5</accession>
<organism evidence="1 2">
    <name type="scientific">Stylosanthes scabra</name>
    <dbReference type="NCBI Taxonomy" id="79078"/>
    <lineage>
        <taxon>Eukaryota</taxon>
        <taxon>Viridiplantae</taxon>
        <taxon>Streptophyta</taxon>
        <taxon>Embryophyta</taxon>
        <taxon>Tracheophyta</taxon>
        <taxon>Spermatophyta</taxon>
        <taxon>Magnoliopsida</taxon>
        <taxon>eudicotyledons</taxon>
        <taxon>Gunneridae</taxon>
        <taxon>Pentapetalae</taxon>
        <taxon>rosids</taxon>
        <taxon>fabids</taxon>
        <taxon>Fabales</taxon>
        <taxon>Fabaceae</taxon>
        <taxon>Papilionoideae</taxon>
        <taxon>50 kb inversion clade</taxon>
        <taxon>dalbergioids sensu lato</taxon>
        <taxon>Dalbergieae</taxon>
        <taxon>Pterocarpus clade</taxon>
        <taxon>Stylosanthes</taxon>
    </lineage>
</organism>
<reference evidence="1 2" key="1">
    <citation type="journal article" date="2023" name="Plants (Basel)">
        <title>Bridging the Gap: Combining Genomics and Transcriptomics Approaches to Understand Stylosanthes scabra, an Orphan Legume from the Brazilian Caatinga.</title>
        <authorList>
            <person name="Ferreira-Neto J.R.C."/>
            <person name="da Silva M.D."/>
            <person name="Binneck E."/>
            <person name="de Melo N.F."/>
            <person name="da Silva R.H."/>
            <person name="de Melo A.L.T.M."/>
            <person name="Pandolfi V."/>
            <person name="Bustamante F.O."/>
            <person name="Brasileiro-Vidal A.C."/>
            <person name="Benko-Iseppon A.M."/>
        </authorList>
    </citation>
    <scope>NUCLEOTIDE SEQUENCE [LARGE SCALE GENOMIC DNA]</scope>
    <source>
        <tissue evidence="1">Leaves</tissue>
    </source>
</reference>